<name>A0ABV8X668_9LACT</name>
<evidence type="ECO:0000313" key="4">
    <source>
        <dbReference type="Proteomes" id="UP001595817"/>
    </source>
</evidence>
<dbReference type="Pfam" id="PF01740">
    <property type="entry name" value="STAS"/>
    <property type="match status" value="1"/>
</dbReference>
<protein>
    <submittedName>
        <fullName evidence="3">STAS domain-containing protein</fullName>
    </submittedName>
</protein>
<keyword evidence="1" id="KW-0597">Phosphoprotein</keyword>
<dbReference type="Gene3D" id="3.30.750.24">
    <property type="entry name" value="STAS domain"/>
    <property type="match status" value="1"/>
</dbReference>
<dbReference type="PANTHER" id="PTHR33745">
    <property type="entry name" value="RSBT ANTAGONIST PROTEIN RSBS-RELATED"/>
    <property type="match status" value="1"/>
</dbReference>
<feature type="domain" description="STAS" evidence="2">
    <location>
        <begin position="159"/>
        <end position="270"/>
    </location>
</feature>
<dbReference type="Proteomes" id="UP001595817">
    <property type="component" value="Unassembled WGS sequence"/>
</dbReference>
<dbReference type="RefSeq" id="WP_378156328.1">
    <property type="nucleotide sequence ID" value="NZ_JBHSEC010000020.1"/>
</dbReference>
<proteinExistence type="predicted"/>
<dbReference type="InterPro" id="IPR036513">
    <property type="entry name" value="STAS_dom_sf"/>
</dbReference>
<dbReference type="SUPFAM" id="SSF52091">
    <property type="entry name" value="SpoIIaa-like"/>
    <property type="match status" value="1"/>
</dbReference>
<gene>
    <name evidence="3" type="ORF">ACFOZY_13335</name>
</gene>
<comment type="caution">
    <text evidence="3">The sequence shown here is derived from an EMBL/GenBank/DDBJ whole genome shotgun (WGS) entry which is preliminary data.</text>
</comment>
<evidence type="ECO:0000313" key="3">
    <source>
        <dbReference type="EMBL" id="MFC4411406.1"/>
    </source>
</evidence>
<dbReference type="InterPro" id="IPR051932">
    <property type="entry name" value="Bact_StressResp_Reg"/>
</dbReference>
<dbReference type="CDD" id="cd07041">
    <property type="entry name" value="STAS_RsbR_RsbS_like"/>
    <property type="match status" value="1"/>
</dbReference>
<dbReference type="EMBL" id="JBHSEC010000020">
    <property type="protein sequence ID" value="MFC4411406.1"/>
    <property type="molecule type" value="Genomic_DNA"/>
</dbReference>
<sequence length="277" mass="31885">MEKFKEHIRVSILAEVDMLTEAITNEQNMRYPEFFIFEDELIEIRKRFITLIADCMTSSEEERVSRAREEGTAAGYAMSHSNFGSLDMFVREVPHYRNTIGSFIKYEVIEKNFSVAELYEILTILDSVIHDYIYFFSNQYVEYEKLVIARSKEMVTELSVPLVSINDDIAILPLIGTIDTERGNMLRERVLREAYDMKVRTLIIDVSGLQAIDTFVAQQLFQLFEALRLLGIRPIVSGVTPAIAQTFVQLCVSFGDVSSFSSLKLALKELFRRNPDK</sequence>
<organism evidence="3 4">
    <name type="scientific">Chungangia koreensis</name>
    <dbReference type="NCBI Taxonomy" id="752657"/>
    <lineage>
        <taxon>Bacteria</taxon>
        <taxon>Bacillati</taxon>
        <taxon>Bacillota</taxon>
        <taxon>Bacilli</taxon>
        <taxon>Lactobacillales</taxon>
        <taxon>Chungangia</taxon>
    </lineage>
</organism>
<reference evidence="4" key="1">
    <citation type="journal article" date="2019" name="Int. J. Syst. Evol. Microbiol.">
        <title>The Global Catalogue of Microorganisms (GCM) 10K type strain sequencing project: providing services to taxonomists for standard genome sequencing and annotation.</title>
        <authorList>
            <consortium name="The Broad Institute Genomics Platform"/>
            <consortium name="The Broad Institute Genome Sequencing Center for Infectious Disease"/>
            <person name="Wu L."/>
            <person name="Ma J."/>
        </authorList>
    </citation>
    <scope>NUCLEOTIDE SEQUENCE [LARGE SCALE GENOMIC DNA]</scope>
    <source>
        <strain evidence="4">CCUG 59778</strain>
    </source>
</reference>
<evidence type="ECO:0000259" key="2">
    <source>
        <dbReference type="PROSITE" id="PS50801"/>
    </source>
</evidence>
<dbReference type="InterPro" id="IPR002645">
    <property type="entry name" value="STAS_dom"/>
</dbReference>
<evidence type="ECO:0000256" key="1">
    <source>
        <dbReference type="ARBA" id="ARBA00022553"/>
    </source>
</evidence>
<keyword evidence="4" id="KW-1185">Reference proteome</keyword>
<dbReference type="PROSITE" id="PS50801">
    <property type="entry name" value="STAS"/>
    <property type="match status" value="1"/>
</dbReference>
<accession>A0ABV8X668</accession>
<dbReference type="PANTHER" id="PTHR33745:SF3">
    <property type="entry name" value="RSBT CO-ANTAGONIST PROTEIN RSBRC"/>
    <property type="match status" value="1"/>
</dbReference>